<protein>
    <submittedName>
        <fullName evidence="1">Uncharacterized protein</fullName>
    </submittedName>
</protein>
<sequence>MLPFDGFGTSEMAPRGSPYMVWSSPTMNVGWPCAVEDAAEVVLRDFGKLSTDLGIMWLSNSWKVAFENKDVYYFSVKHSCEINTYDYTEIILICKEIESCDIFCILPHDYVDYHIDSLSERSRYNSVKYKNDQFVGENDEHLPVCEFFRMSFILIIFLRGPLIAKIQVAAVTALFGGIDEQCCAGAILDDMNLLVISWFVIEIHEKCCISESSTYSNSTACDPKIYPKRCYSTDDSPVA</sequence>
<organism evidence="1 2">
    <name type="scientific">Ovis ammon polii</name>
    <dbReference type="NCBI Taxonomy" id="230172"/>
    <lineage>
        <taxon>Eukaryota</taxon>
        <taxon>Metazoa</taxon>
        <taxon>Chordata</taxon>
        <taxon>Craniata</taxon>
        <taxon>Vertebrata</taxon>
        <taxon>Euteleostomi</taxon>
        <taxon>Mammalia</taxon>
        <taxon>Eutheria</taxon>
        <taxon>Laurasiatheria</taxon>
        <taxon>Artiodactyla</taxon>
        <taxon>Ruminantia</taxon>
        <taxon>Pecora</taxon>
        <taxon>Bovidae</taxon>
        <taxon>Caprinae</taxon>
        <taxon>Ovis</taxon>
    </lineage>
</organism>
<proteinExistence type="predicted"/>
<evidence type="ECO:0000313" key="1">
    <source>
        <dbReference type="EMBL" id="KAI4532243.1"/>
    </source>
</evidence>
<gene>
    <name evidence="1" type="ORF">MG293_017508</name>
</gene>
<dbReference type="AlphaFoldDB" id="A0AAD4Y2F8"/>
<comment type="caution">
    <text evidence="1">The sequence shown here is derived from an EMBL/GenBank/DDBJ whole genome shotgun (WGS) entry which is preliminary data.</text>
</comment>
<keyword evidence="2" id="KW-1185">Reference proteome</keyword>
<name>A0AAD4Y2F8_OVIAM</name>
<dbReference type="Proteomes" id="UP001214576">
    <property type="component" value="Unassembled WGS sequence"/>
</dbReference>
<accession>A0AAD4Y2F8</accession>
<reference evidence="1" key="1">
    <citation type="submission" date="2022-03" db="EMBL/GenBank/DDBJ databases">
        <title>Genomic analyses of argali, domestic sheep and their hybrids provide insights into chromosomal evolution, heterosis and genetic basis of agronomic traits.</title>
        <authorList>
            <person name="Li M."/>
        </authorList>
    </citation>
    <scope>NUCLEOTIDE SEQUENCE</scope>
    <source>
        <strain evidence="1">CAU-MHL-2022a</strain>
        <tissue evidence="1">Skin</tissue>
    </source>
</reference>
<dbReference type="EMBL" id="JAKZEL010000022">
    <property type="protein sequence ID" value="KAI4532243.1"/>
    <property type="molecule type" value="Genomic_DNA"/>
</dbReference>
<evidence type="ECO:0000313" key="2">
    <source>
        <dbReference type="Proteomes" id="UP001214576"/>
    </source>
</evidence>